<proteinExistence type="predicted"/>
<dbReference type="Pfam" id="PF07963">
    <property type="entry name" value="N_methyl"/>
    <property type="match status" value="1"/>
</dbReference>
<protein>
    <recommendedName>
        <fullName evidence="3">Type II secretion system protein GspG C-terminal domain-containing protein</fullName>
    </recommendedName>
</protein>
<dbReference type="AlphaFoldDB" id="A0A0F9CCB7"/>
<dbReference type="InterPro" id="IPR012902">
    <property type="entry name" value="N_methyl_site"/>
</dbReference>
<comment type="caution">
    <text evidence="2">The sequence shown here is derived from an EMBL/GenBank/DDBJ whole genome shotgun (WGS) entry which is preliminary data.</text>
</comment>
<evidence type="ECO:0008006" key="3">
    <source>
        <dbReference type="Google" id="ProtNLM"/>
    </source>
</evidence>
<reference evidence="2" key="1">
    <citation type="journal article" date="2015" name="Nature">
        <title>Complex archaea that bridge the gap between prokaryotes and eukaryotes.</title>
        <authorList>
            <person name="Spang A."/>
            <person name="Saw J.H."/>
            <person name="Jorgensen S.L."/>
            <person name="Zaremba-Niedzwiedzka K."/>
            <person name="Martijn J."/>
            <person name="Lind A.E."/>
            <person name="van Eijk R."/>
            <person name="Schleper C."/>
            <person name="Guy L."/>
            <person name="Ettema T.J."/>
        </authorList>
    </citation>
    <scope>NUCLEOTIDE SEQUENCE</scope>
</reference>
<sequence length="156" mass="16656">MSKNRVQKVKTEGGFTLIELLVVIGIIAILAGVVIVALNPARQFAQARNSQRWSNVNAILNAVGQNLADNRGIFTCAAGVIPTSATNMSSSTYDIATCIVPTYMPTMPFDPSDASAYYTDTADYNTVYSIVRSATTSRITVSSPSAELEEAIAVTR</sequence>
<gene>
    <name evidence="2" type="ORF">LCGC14_2339540</name>
</gene>
<name>A0A0F9CCB7_9ZZZZ</name>
<dbReference type="InterPro" id="IPR045584">
    <property type="entry name" value="Pilin-like"/>
</dbReference>
<evidence type="ECO:0000313" key="2">
    <source>
        <dbReference type="EMBL" id="KKL47043.1"/>
    </source>
</evidence>
<dbReference type="Gene3D" id="3.30.700.10">
    <property type="entry name" value="Glycoprotein, Type 4 Pilin"/>
    <property type="match status" value="1"/>
</dbReference>
<keyword evidence="1" id="KW-1133">Transmembrane helix</keyword>
<dbReference type="SUPFAM" id="SSF54523">
    <property type="entry name" value="Pili subunits"/>
    <property type="match status" value="1"/>
</dbReference>
<keyword evidence="1" id="KW-0812">Transmembrane</keyword>
<feature type="transmembrane region" description="Helical" evidence="1">
    <location>
        <begin position="20"/>
        <end position="38"/>
    </location>
</feature>
<dbReference type="EMBL" id="LAZR01033813">
    <property type="protein sequence ID" value="KKL47043.1"/>
    <property type="molecule type" value="Genomic_DNA"/>
</dbReference>
<evidence type="ECO:0000256" key="1">
    <source>
        <dbReference type="SAM" id="Phobius"/>
    </source>
</evidence>
<dbReference type="NCBIfam" id="TIGR02532">
    <property type="entry name" value="IV_pilin_GFxxxE"/>
    <property type="match status" value="1"/>
</dbReference>
<accession>A0A0F9CCB7</accession>
<keyword evidence="1" id="KW-0472">Membrane</keyword>
<dbReference type="PROSITE" id="PS00409">
    <property type="entry name" value="PROKAR_NTER_METHYL"/>
    <property type="match status" value="1"/>
</dbReference>
<dbReference type="PANTHER" id="PTHR30093">
    <property type="entry name" value="GENERAL SECRETION PATHWAY PROTEIN G"/>
    <property type="match status" value="1"/>
</dbReference>
<organism evidence="2">
    <name type="scientific">marine sediment metagenome</name>
    <dbReference type="NCBI Taxonomy" id="412755"/>
    <lineage>
        <taxon>unclassified sequences</taxon>
        <taxon>metagenomes</taxon>
        <taxon>ecological metagenomes</taxon>
    </lineage>
</organism>